<organism evidence="1 2">
    <name type="scientific">Dallia pectoralis</name>
    <name type="common">Alaska blackfish</name>
    <dbReference type="NCBI Taxonomy" id="75939"/>
    <lineage>
        <taxon>Eukaryota</taxon>
        <taxon>Metazoa</taxon>
        <taxon>Chordata</taxon>
        <taxon>Craniata</taxon>
        <taxon>Vertebrata</taxon>
        <taxon>Euteleostomi</taxon>
        <taxon>Actinopterygii</taxon>
        <taxon>Neopterygii</taxon>
        <taxon>Teleostei</taxon>
        <taxon>Protacanthopterygii</taxon>
        <taxon>Esociformes</taxon>
        <taxon>Umbridae</taxon>
        <taxon>Dallia</taxon>
    </lineage>
</organism>
<protein>
    <submittedName>
        <fullName evidence="1">Uncharacterized protein</fullName>
    </submittedName>
</protein>
<evidence type="ECO:0000313" key="1">
    <source>
        <dbReference type="EMBL" id="KAJ7985776.1"/>
    </source>
</evidence>
<name>A0ACC2F339_DALPE</name>
<proteinExistence type="predicted"/>
<dbReference type="EMBL" id="CM055762">
    <property type="protein sequence ID" value="KAJ7985776.1"/>
    <property type="molecule type" value="Genomic_DNA"/>
</dbReference>
<sequence>MDSGPNFNQDALLNVLKAVPRGLTVGPSLANDGQLGLWCVGHALNKGVLLGLNGHKKSIDQSENFTESLVEETYQMLIKGRLWYRYYWIRFACNAKIKEEQNVTVHEVDGSLCLRAYKDIKPGTELLLWSFLADPLNHHESEGGSLTTPCKPRKQMTPLKSRKDGSSTVQELKLTESEERTEDSDMSASSLTSTESTVEKDKKQTQIKRIKPLIYKMKNKNIEDTNYSDTFQQNIKTGDLIKNAQEVEKMHAVRTSSRVAAKPMQFHPLISRMHKRLQERNNRYPGCEANREIAPGVGGENEHSCQTNTINDTQDTSSDEILKGTDNEEIKHPEKLVICPGSRERRYKCDECGKSFFQLCHLKKHKFTHSDLKPYLCTECGKNYSSQENFKAHLLMHKGERPFKCQQCDKSYGLKRDLKEHEVLHTGERPFVCDICGKAFARRPSLRIHKEAHRAKEENHSAPKIKCPVCDKELANWGSLRNHTRLHTGERPYACPHCNKTFRQRGNLLGHLRIHTGEKPYKCTHCEQHFSQVPELRRHLISHTGEVYLCPVCGKALRDPHTLRAHERLHTGERPHKCEVCGKAYTMATKLRRHMKSHLEEKPYKCQTCGAGYTLMQSLVRHQLSHKKRGKTSGELADALAALESGHLAPARGRPRKTPRKAEVKTWVHVPDEDVDSQTVMYVQAIEDLTLPSSGEVTITTSGSYQDSAACSVVTGECSEQDGGQIQLSENLIEIIVSDSNDKCIVVTLCENVFLDSIEASKVFIRDKRANSLFEELKPGNMERECLEEICDFEEAREVFEQIDKTNHFWGHYLACHGTTLKRTKDTLKTLKMCVDMQGKCLLENGMNYNGTVSTTISGKTCQYWTSNFPHRITEFNTSLDKTLTENFCRNPDNTPTGPWCFTRDPTVRREQCLIPRCGEPLVPTKVVPIVDVQAENAKDCLLNNGLDYTGDLSVTINGQKCLPWASPKILALSKKKDFIPEVHLLGNHCRNPDEDMEGPWCYVDQLGNVTMNYCDLKLCDDPLNQYEDDIGGRERSVLSGPQKTFFSPRSFGNGELVCGVRPLFEKISKKDNKEDELLESYQAQRIVKGIDAEVASAPWQVMLYKKSPQELLCGASLISDEWILTAAHCILYPPWNKNFTIDDLLVRLGKHNRAKFERGTEKIVAIDQIIVHPKYNWKENLDRDIALLHLKRPVVFTDQIHPVCLPTKRVSKTLMFAGYKGRVSGWGNLFETWSSSVKSLPTVLQQIHLPIVEQDTCKASTTIRVTDNMFCAGFKPGEQDRGDACEGDSGGPFVMKNPDDNRWYQIGIVSWGEGCDRDGKYGFYTHLFRMRRWMQKVIDKTAEINSPDQYTKAGQISDQTLFLCQDP</sequence>
<keyword evidence="2" id="KW-1185">Reference proteome</keyword>
<reference evidence="1" key="1">
    <citation type="submission" date="2021-05" db="EMBL/GenBank/DDBJ databases">
        <authorList>
            <person name="Pan Q."/>
            <person name="Jouanno E."/>
            <person name="Zahm M."/>
            <person name="Klopp C."/>
            <person name="Cabau C."/>
            <person name="Louis A."/>
            <person name="Berthelot C."/>
            <person name="Parey E."/>
            <person name="Roest Crollius H."/>
            <person name="Montfort J."/>
            <person name="Robinson-Rechavi M."/>
            <person name="Bouchez O."/>
            <person name="Lampietro C."/>
            <person name="Lopez Roques C."/>
            <person name="Donnadieu C."/>
            <person name="Postlethwait J."/>
            <person name="Bobe J."/>
            <person name="Dillon D."/>
            <person name="Chandos A."/>
            <person name="von Hippel F."/>
            <person name="Guiguen Y."/>
        </authorList>
    </citation>
    <scope>NUCLEOTIDE SEQUENCE</scope>
    <source>
        <strain evidence="1">YG-Jan2019</strain>
    </source>
</reference>
<accession>A0ACC2F339</accession>
<gene>
    <name evidence="1" type="ORF">DPEC_G00343980</name>
</gene>
<dbReference type="Proteomes" id="UP001157502">
    <property type="component" value="Chromosome 35"/>
</dbReference>
<evidence type="ECO:0000313" key="2">
    <source>
        <dbReference type="Proteomes" id="UP001157502"/>
    </source>
</evidence>
<comment type="caution">
    <text evidence="1">The sequence shown here is derived from an EMBL/GenBank/DDBJ whole genome shotgun (WGS) entry which is preliminary data.</text>
</comment>